<accession>A0ABY9Q9N9</accession>
<dbReference type="InterPro" id="IPR009197">
    <property type="entry name" value="MlrC"/>
</dbReference>
<sequence>MRIAIGGISHETNTFSFVKTTLDHFRQSEWEFGEEIIKNHTGVRDFLGGIISEAKKHSIELLPTFWAKADPSGIITRDAYNQLVENLVVRIKQAGPLDGVCLVLHGGGIAEGVDDIEGDILSNVRQVVGPKIPIVATLDLHANLTKTMIEEADALFGVNFYPHIDCYERGKEAISNLLRIIKGDIHPVMHMEKLPMMLSSSTTDLSPAKDINEICWKWEKEKKVIDCTFFHGFSQTDIPDMRVSVLTITDNDKELAEKAAKNVAEEVWKRRYEFYVRHPSPMEALKLALEEPEGPIVINETSDNPGAGTPGDGTHLLKAMIEINAPLSCFGFICDPEVVEKAHTVGVGRFIDIRLGGKTDSYHGDPIETTAYVKSLTDGRFIQSSQMNKGKKVNLGKSARLCIGNVDVIVCTKKGQTLDEQVFLLHGIDVTQYKIVALKSENHFRASFAPIAKKIITADSPGLSSYDLCHFNYKRVMRPVLPLDHL</sequence>
<evidence type="ECO:0000259" key="2">
    <source>
        <dbReference type="Pfam" id="PF07364"/>
    </source>
</evidence>
<evidence type="ECO:0000313" key="4">
    <source>
        <dbReference type="Proteomes" id="UP001297580"/>
    </source>
</evidence>
<proteinExistence type="predicted"/>
<keyword evidence="4" id="KW-1185">Reference proteome</keyword>
<name>A0ABY9Q9N9_GEOTD</name>
<reference evidence="3 4" key="1">
    <citation type="submission" date="2023-08" db="EMBL/GenBank/DDBJ databases">
        <title>Complete genome sequence of Geobacillus thermodenitrificans K1041, a genetically tractable strain representative of the genus Geobacillus.</title>
        <authorList>
            <person name="Kani S."/>
            <person name="Suzuki H."/>
        </authorList>
    </citation>
    <scope>NUCLEOTIDE SEQUENCE [LARGE SCALE GENOMIC DNA]</scope>
    <source>
        <strain evidence="3 4">K1041</strain>
    </source>
</reference>
<dbReference type="InterPro" id="IPR010799">
    <property type="entry name" value="MlrC_C"/>
</dbReference>
<dbReference type="Pfam" id="PF07364">
    <property type="entry name" value="DUF1485"/>
    <property type="match status" value="1"/>
</dbReference>
<dbReference type="InterPro" id="IPR015995">
    <property type="entry name" value="MlrC_N"/>
</dbReference>
<evidence type="ECO:0000259" key="1">
    <source>
        <dbReference type="Pfam" id="PF07171"/>
    </source>
</evidence>
<feature type="domain" description="Microcystin LR degradation protein MlrC C-terminal" evidence="1">
    <location>
        <begin position="299"/>
        <end position="475"/>
    </location>
</feature>
<dbReference type="Pfam" id="PF07171">
    <property type="entry name" value="MlrC_C"/>
    <property type="match status" value="1"/>
</dbReference>
<dbReference type="PIRSF" id="PIRSF012702">
    <property type="entry name" value="UCP012702"/>
    <property type="match status" value="1"/>
</dbReference>
<gene>
    <name evidence="3" type="ORF">HSX42_11445</name>
</gene>
<protein>
    <submittedName>
        <fullName evidence="3">M81 family metallopeptidase</fullName>
    </submittedName>
</protein>
<organism evidence="3 4">
    <name type="scientific">Geobacillus thermodenitrificans</name>
    <dbReference type="NCBI Taxonomy" id="33940"/>
    <lineage>
        <taxon>Bacteria</taxon>
        <taxon>Bacillati</taxon>
        <taxon>Bacillota</taxon>
        <taxon>Bacilli</taxon>
        <taxon>Bacillales</taxon>
        <taxon>Anoxybacillaceae</taxon>
        <taxon>Geobacillus</taxon>
    </lineage>
</organism>
<dbReference type="EMBL" id="CP133461">
    <property type="protein sequence ID" value="WMV74906.1"/>
    <property type="molecule type" value="Genomic_DNA"/>
</dbReference>
<evidence type="ECO:0000313" key="3">
    <source>
        <dbReference type="EMBL" id="WMV74906.1"/>
    </source>
</evidence>
<feature type="domain" description="Microcystin LR degradation protein MlrC N-terminal" evidence="2">
    <location>
        <begin position="2"/>
        <end position="288"/>
    </location>
</feature>
<dbReference type="Proteomes" id="UP001297580">
    <property type="component" value="Chromosome"/>
</dbReference>
<dbReference type="RefSeq" id="WP_008880526.1">
    <property type="nucleotide sequence ID" value="NZ_CP020030.1"/>
</dbReference>